<dbReference type="EMBL" id="JYDT01000039">
    <property type="protein sequence ID" value="KRY88665.1"/>
    <property type="molecule type" value="Genomic_DNA"/>
</dbReference>
<evidence type="ECO:0000313" key="4">
    <source>
        <dbReference type="Proteomes" id="UP000054995"/>
    </source>
</evidence>
<accession>A0A0V1FRN4</accession>
<keyword evidence="4" id="KW-1185">Reference proteome</keyword>
<dbReference type="OrthoDB" id="5918491at2759"/>
<sequence>MSTGARYKSKKLIIYKERLNWLFKELYQLWVEFEVGLEEEDRMMAEDDWSKYQKGFRERKARALALMRSNRTDEPGRLDDKDLTNVKIWATDVVAAATSVHELTTRLSRCYLPKFSGDFRELRAFWDQFDYRVHQRKDLSKLTYLCGCLTGKAADVISSLSSSNVDYEVALKRLCEEFDRPAKTDSRRVDCFGQGSEERWSPRRFRRQSGSSGMRKQRRMKRWLLTCQNICGSWENKLSSWKNRGQTEPPSPLSQKPNVEVALSGEGTTVRLFSMLPLQAGSTETKNRPEPQKYQSWDDQRLKKARGRHHGLVVVSIVINMDTINGIVWIGSVTRPRLASRHDISFDGNRYSVGLLWKRGMASLPNNYATAIRRYRSLEKLLSRDPVLDQDYTTVVQSYLDNGWAEEAPASRTPGKTCLFGGALRSLSERSVGVRTESPRRTGNPAAFSSLPGWTTGGHRKDVPAGVSAEESVLRADLLAVPRYSDYRTHAKRSQHAGDKTAKLITSNIYVDDLFLSWDSIEEMKDLMKQSDSKPAGRLWKTGSNVGSTLIPAAGSRRGCTGHQDSEPGCSSLRSFRVLDVCAKITWRRTGKEMTPPICGDIAERKTTRRILRAEVALFPSWQLEAFGIQDPRGFSWMRQFNPCLDEDGIRRVGGRLAQELPLSCLRRSEITFYSLSKSYVVQPTRVTVAELDGQARVKVNLTINGGVAGDDQRSCRAE</sequence>
<dbReference type="Pfam" id="PF03564">
    <property type="entry name" value="DUF1759"/>
    <property type="match status" value="1"/>
</dbReference>
<organism evidence="3 4">
    <name type="scientific">Trichinella pseudospiralis</name>
    <name type="common">Parasitic roundworm</name>
    <dbReference type="NCBI Taxonomy" id="6337"/>
    <lineage>
        <taxon>Eukaryota</taxon>
        <taxon>Metazoa</taxon>
        <taxon>Ecdysozoa</taxon>
        <taxon>Nematoda</taxon>
        <taxon>Enoplea</taxon>
        <taxon>Dorylaimia</taxon>
        <taxon>Trichinellida</taxon>
        <taxon>Trichinellidae</taxon>
        <taxon>Trichinella</taxon>
    </lineage>
</organism>
<name>A0A0V1FRN4_TRIPS</name>
<evidence type="ECO:0000256" key="2">
    <source>
        <dbReference type="SAM" id="Phobius"/>
    </source>
</evidence>
<dbReference type="Proteomes" id="UP000054995">
    <property type="component" value="Unassembled WGS sequence"/>
</dbReference>
<dbReference type="PANTHER" id="PTHR47331">
    <property type="entry name" value="PHD-TYPE DOMAIN-CONTAINING PROTEIN"/>
    <property type="match status" value="1"/>
</dbReference>
<comment type="caution">
    <text evidence="3">The sequence shown here is derived from an EMBL/GenBank/DDBJ whole genome shotgun (WGS) entry which is preliminary data.</text>
</comment>
<protein>
    <submittedName>
        <fullName evidence="3">Uncharacterized protein</fullName>
    </submittedName>
</protein>
<evidence type="ECO:0000313" key="3">
    <source>
        <dbReference type="EMBL" id="KRY88665.1"/>
    </source>
</evidence>
<keyword evidence="2" id="KW-0812">Transmembrane</keyword>
<dbReference type="InterPro" id="IPR005312">
    <property type="entry name" value="DUF1759"/>
</dbReference>
<keyword evidence="2" id="KW-1133">Transmembrane helix</keyword>
<feature type="region of interest" description="Disordered" evidence="1">
    <location>
        <begin position="431"/>
        <end position="455"/>
    </location>
</feature>
<feature type="transmembrane region" description="Helical" evidence="2">
    <location>
        <begin position="311"/>
        <end position="331"/>
    </location>
</feature>
<gene>
    <name evidence="3" type="ORF">T4D_2713</name>
</gene>
<reference evidence="3 4" key="1">
    <citation type="submission" date="2015-01" db="EMBL/GenBank/DDBJ databases">
        <title>Evolution of Trichinella species and genotypes.</title>
        <authorList>
            <person name="Korhonen P.K."/>
            <person name="Edoardo P."/>
            <person name="Giuseppe L.R."/>
            <person name="Gasser R.B."/>
        </authorList>
    </citation>
    <scope>NUCLEOTIDE SEQUENCE [LARGE SCALE GENOMIC DNA]</scope>
    <source>
        <strain evidence="3">ISS470</strain>
    </source>
</reference>
<evidence type="ECO:0000256" key="1">
    <source>
        <dbReference type="SAM" id="MobiDB-lite"/>
    </source>
</evidence>
<dbReference type="PANTHER" id="PTHR47331:SF5">
    <property type="entry name" value="RIBONUCLEASE H"/>
    <property type="match status" value="1"/>
</dbReference>
<dbReference type="AlphaFoldDB" id="A0A0V1FRN4"/>
<keyword evidence="2" id="KW-0472">Membrane</keyword>
<proteinExistence type="predicted"/>